<dbReference type="EMBL" id="CAXAMN010001725">
    <property type="protein sequence ID" value="CAK8995942.1"/>
    <property type="molecule type" value="Genomic_DNA"/>
</dbReference>
<protein>
    <submittedName>
        <fullName evidence="1">Uncharacterized protein</fullName>
    </submittedName>
</protein>
<name>A0ABP0I1R7_9DINO</name>
<gene>
    <name evidence="1" type="ORF">CCMP2556_LOCUS4246</name>
</gene>
<dbReference type="Proteomes" id="UP001642484">
    <property type="component" value="Unassembled WGS sequence"/>
</dbReference>
<reference evidence="1 2" key="1">
    <citation type="submission" date="2024-02" db="EMBL/GenBank/DDBJ databases">
        <authorList>
            <person name="Chen Y."/>
            <person name="Shah S."/>
            <person name="Dougan E. K."/>
            <person name="Thang M."/>
            <person name="Chan C."/>
        </authorList>
    </citation>
    <scope>NUCLEOTIDE SEQUENCE [LARGE SCALE GENOMIC DNA]</scope>
</reference>
<keyword evidence="2" id="KW-1185">Reference proteome</keyword>
<evidence type="ECO:0000313" key="2">
    <source>
        <dbReference type="Proteomes" id="UP001642484"/>
    </source>
</evidence>
<comment type="caution">
    <text evidence="1">The sequence shown here is derived from an EMBL/GenBank/DDBJ whole genome shotgun (WGS) entry which is preliminary data.</text>
</comment>
<feature type="non-terminal residue" evidence="1">
    <location>
        <position position="1"/>
    </location>
</feature>
<accession>A0ABP0I1R7</accession>
<proteinExistence type="predicted"/>
<sequence>VTKDLAYFFNVEVCSNAAEEERLLQIYHKELSERLRSLGDPVPDLEQFRTSLELALCDWRRFSEIGLGGWGDSSATKRVMKVLERLDHGKALASEEAYIAAMQKEFPA</sequence>
<organism evidence="1 2">
    <name type="scientific">Durusdinium trenchii</name>
    <dbReference type="NCBI Taxonomy" id="1381693"/>
    <lineage>
        <taxon>Eukaryota</taxon>
        <taxon>Sar</taxon>
        <taxon>Alveolata</taxon>
        <taxon>Dinophyceae</taxon>
        <taxon>Suessiales</taxon>
        <taxon>Symbiodiniaceae</taxon>
        <taxon>Durusdinium</taxon>
    </lineage>
</organism>
<evidence type="ECO:0000313" key="1">
    <source>
        <dbReference type="EMBL" id="CAK8995942.1"/>
    </source>
</evidence>